<proteinExistence type="predicted"/>
<dbReference type="RefSeq" id="WP_261697267.1">
    <property type="nucleotide sequence ID" value="NZ_CP104694.1"/>
</dbReference>
<sequence>MKSAVLASLLATATPAFATANLISFDIPTTTSSRTAFLDTSAHVQPSATSDAGAVAAWNVTVNAALFASLPQTVVLNFPDRPSVTLNKDVGKHREPAGFLWTGRGGGCSGIFTSVRNILRGTISCQNAAYGLEPPRHAQATQLIRYDSALVAVDANDTERVASPNAHAANLSKKSAMAAAESVDTSIDILVLYTEGVRAALDPGGGNANSLAYMQHAVDVTQQAMTNSTTAGQPVIAEVALAKAQKVQYPGSGSFSTDLTYLTDDPEPTGLRNYWSADIVMLVAESGGVGQCGRAFEPAFGLPPPGPSFAPFAVAVAKRACSFANFSFQHEFAHVIGANHNPESETNPTPLRPWAYDHWISTPKGVKNRTIMTYPSVCPYGCPEVLHYANAQVYAGDFRTGTPNLRENARAIAEFSSAAAQYRPHLGRIFADRFE</sequence>
<evidence type="ECO:0000313" key="2">
    <source>
        <dbReference type="EMBL" id="UXI70317.1"/>
    </source>
</evidence>
<keyword evidence="1" id="KW-0732">Signal</keyword>
<gene>
    <name evidence="2" type="ORF">N4264_11970</name>
</gene>
<keyword evidence="2" id="KW-0645">Protease</keyword>
<dbReference type="SUPFAM" id="SSF55486">
    <property type="entry name" value="Metalloproteases ('zincins'), catalytic domain"/>
    <property type="match status" value="1"/>
</dbReference>
<name>A0ABY6BRC5_9GAMM</name>
<keyword evidence="3" id="KW-1185">Reference proteome</keyword>
<keyword evidence="2" id="KW-0482">Metalloprotease</keyword>
<protein>
    <submittedName>
        <fullName evidence="2">Zinc-dependent metalloprotease</fullName>
    </submittedName>
</protein>
<dbReference type="Proteomes" id="UP001064632">
    <property type="component" value="Chromosome"/>
</dbReference>
<keyword evidence="2" id="KW-0378">Hydrolase</keyword>
<feature type="chain" id="PRO_5045346851" evidence="1">
    <location>
        <begin position="19"/>
        <end position="435"/>
    </location>
</feature>
<dbReference type="GO" id="GO:0008237">
    <property type="term" value="F:metallopeptidase activity"/>
    <property type="evidence" value="ECO:0007669"/>
    <property type="project" value="UniProtKB-KW"/>
</dbReference>
<evidence type="ECO:0000313" key="3">
    <source>
        <dbReference type="Proteomes" id="UP001064632"/>
    </source>
</evidence>
<reference evidence="2" key="1">
    <citation type="submission" date="2022-09" db="EMBL/GenBank/DDBJ databases">
        <title>Tahibacter sp. nov., isolated from a fresh water.</title>
        <authorList>
            <person name="Baek J.H."/>
            <person name="Lee J.K."/>
            <person name="Kim J.M."/>
            <person name="Jeon C.O."/>
        </authorList>
    </citation>
    <scope>NUCLEOTIDE SEQUENCE</scope>
    <source>
        <strain evidence="2">W38</strain>
    </source>
</reference>
<feature type="signal peptide" evidence="1">
    <location>
        <begin position="1"/>
        <end position="18"/>
    </location>
</feature>
<organism evidence="2 3">
    <name type="scientific">Tahibacter amnicola</name>
    <dbReference type="NCBI Taxonomy" id="2976241"/>
    <lineage>
        <taxon>Bacteria</taxon>
        <taxon>Pseudomonadati</taxon>
        <taxon>Pseudomonadota</taxon>
        <taxon>Gammaproteobacteria</taxon>
        <taxon>Lysobacterales</taxon>
        <taxon>Rhodanobacteraceae</taxon>
        <taxon>Tahibacter</taxon>
    </lineage>
</organism>
<evidence type="ECO:0000256" key="1">
    <source>
        <dbReference type="SAM" id="SignalP"/>
    </source>
</evidence>
<dbReference type="EMBL" id="CP104694">
    <property type="protein sequence ID" value="UXI70317.1"/>
    <property type="molecule type" value="Genomic_DNA"/>
</dbReference>
<accession>A0ABY6BRC5</accession>